<dbReference type="AlphaFoldDB" id="A0A2J0T115"/>
<gene>
    <name evidence="2" type="ORF">D7Y33_19575</name>
</gene>
<evidence type="ECO:0000313" key="3">
    <source>
        <dbReference type="Proteomes" id="UP000822271"/>
    </source>
</evidence>
<comment type="caution">
    <text evidence="2">The sequence shown here is derived from an EMBL/GenBank/DDBJ whole genome shotgun (WGS) entry which is preliminary data.</text>
</comment>
<organism evidence="2 3">
    <name type="scientific">Stenotrophomonas maltophilia</name>
    <name type="common">Pseudomonas maltophilia</name>
    <name type="synonym">Xanthomonas maltophilia</name>
    <dbReference type="NCBI Taxonomy" id="40324"/>
    <lineage>
        <taxon>Bacteria</taxon>
        <taxon>Pseudomonadati</taxon>
        <taxon>Pseudomonadota</taxon>
        <taxon>Gammaproteobacteria</taxon>
        <taxon>Lysobacterales</taxon>
        <taxon>Lysobacteraceae</taxon>
        <taxon>Stenotrophomonas</taxon>
        <taxon>Stenotrophomonas maltophilia group</taxon>
    </lineage>
</organism>
<dbReference type="EMBL" id="RAUE01000033">
    <property type="protein sequence ID" value="MBA0313182.1"/>
    <property type="molecule type" value="Genomic_DNA"/>
</dbReference>
<dbReference type="Proteomes" id="UP000822271">
    <property type="component" value="Unassembled WGS sequence"/>
</dbReference>
<accession>A0A2J0T115</accession>
<protein>
    <submittedName>
        <fullName evidence="2">Uncharacterized protein</fullName>
    </submittedName>
</protein>
<reference evidence="2" key="1">
    <citation type="submission" date="2018-09" db="EMBL/GenBank/DDBJ databases">
        <authorList>
            <person name="Groschel M."/>
            <person name="Kohl T."/>
            <person name="Conchillo-Sole O."/>
            <person name="Mamat U."/>
            <person name="Yero D."/>
            <person name="Niemann S."/>
            <person name="Daura X."/>
            <person name="Gibert I."/>
        </authorList>
    </citation>
    <scope>NUCLEOTIDE SEQUENCE</scope>
    <source>
        <strain evidence="2">OG156</strain>
    </source>
</reference>
<name>A0A2J0T115_STEMA</name>
<keyword evidence="1" id="KW-0175">Coiled coil</keyword>
<reference evidence="2" key="2">
    <citation type="journal article" date="2020" name="Front. Microbiol.">
        <title>Genetic Variants of the DSF Quorum Sensing System in Stenotrophomonas maltophilia Influence Virulence and Resistance Phenotypes Among Genotypically Diverse Clinical Isolates.</title>
        <authorList>
            <person name="Yero D."/>
            <person name="Huedo P."/>
            <person name="Conchillo-Sole O."/>
            <person name="Martinez-Servat S."/>
            <person name="Mamat U."/>
            <person name="Coves X."/>
            <person name="Llanas F."/>
            <person name="Roca I."/>
            <person name="Vila J."/>
            <person name="Schaible U.E."/>
            <person name="Daura X."/>
            <person name="Gibert I."/>
        </authorList>
    </citation>
    <scope>NUCLEOTIDE SEQUENCE</scope>
    <source>
        <strain evidence="2">OG156</strain>
    </source>
</reference>
<feature type="coiled-coil region" evidence="1">
    <location>
        <begin position="136"/>
        <end position="198"/>
    </location>
</feature>
<proteinExistence type="predicted"/>
<sequence length="263" mass="29027">MVGVVLGWFGPKAVGENYNALLQIVVAVVTGVVGARISTAMAAINQDGKLYASGRMAVRGLRLILTKTLALERRVATFVADSQKQQVPEVRAQVAMRNLDEVLESIRTLQLEVVGSIENWVDVVPDADVSKIFMAVGELRDQLTQKDEQLREAVESKERLESKGETDTQALKHAENRIRELERDKAGLANQMHSLKQAATQGSQSTSVMNMLTLGDYLNRVENSRKVRNQRSEITDLSQAILPMNETGEKAGLHEELGRPIPK</sequence>
<evidence type="ECO:0000256" key="1">
    <source>
        <dbReference type="SAM" id="Coils"/>
    </source>
</evidence>
<evidence type="ECO:0000313" key="2">
    <source>
        <dbReference type="EMBL" id="MBA0313182.1"/>
    </source>
</evidence>